<dbReference type="RefSeq" id="WP_113943312.1">
    <property type="nucleotide sequence ID" value="NZ_JBHEEG010000012.1"/>
</dbReference>
<dbReference type="AlphaFoldDB" id="A0A366E5C5"/>
<dbReference type="EMBL" id="QNRH01000002">
    <property type="protein sequence ID" value="RBO97275.1"/>
    <property type="molecule type" value="Genomic_DNA"/>
</dbReference>
<dbReference type="CDD" id="cd09999">
    <property type="entry name" value="Arginase-like_1"/>
    <property type="match status" value="1"/>
</dbReference>
<dbReference type="PANTHER" id="PTHR43782">
    <property type="entry name" value="ARGINASE"/>
    <property type="match status" value="1"/>
</dbReference>
<evidence type="ECO:0000256" key="4">
    <source>
        <dbReference type="PROSITE-ProRule" id="PRU00742"/>
    </source>
</evidence>
<proteinExistence type="inferred from homology"/>
<dbReference type="PROSITE" id="PS51409">
    <property type="entry name" value="ARGINASE_2"/>
    <property type="match status" value="1"/>
</dbReference>
<comment type="similarity">
    <text evidence="4">Belongs to the arginase family.</text>
</comment>
<evidence type="ECO:0000313" key="5">
    <source>
        <dbReference type="EMBL" id="RBO97275.1"/>
    </source>
</evidence>
<dbReference type="GO" id="GO:0030145">
    <property type="term" value="F:manganese ion binding"/>
    <property type="evidence" value="ECO:0007669"/>
    <property type="project" value="TreeGrafter"/>
</dbReference>
<dbReference type="Proteomes" id="UP000252893">
    <property type="component" value="Unassembled WGS sequence"/>
</dbReference>
<comment type="caution">
    <text evidence="5">The sequence shown here is derived from an EMBL/GenBank/DDBJ whole genome shotgun (WGS) entry which is preliminary data.</text>
</comment>
<dbReference type="GO" id="GO:0004053">
    <property type="term" value="F:arginase activity"/>
    <property type="evidence" value="ECO:0007669"/>
    <property type="project" value="TreeGrafter"/>
</dbReference>
<evidence type="ECO:0000313" key="6">
    <source>
        <dbReference type="Proteomes" id="UP000252893"/>
    </source>
</evidence>
<dbReference type="InterPro" id="IPR023696">
    <property type="entry name" value="Ureohydrolase_dom_sf"/>
</dbReference>
<evidence type="ECO:0000256" key="2">
    <source>
        <dbReference type="ARBA" id="ARBA00022801"/>
    </source>
</evidence>
<dbReference type="Pfam" id="PF00491">
    <property type="entry name" value="Arginase"/>
    <property type="match status" value="1"/>
</dbReference>
<dbReference type="PANTHER" id="PTHR43782:SF3">
    <property type="entry name" value="ARGINASE"/>
    <property type="match status" value="1"/>
</dbReference>
<accession>A0A366E5C5</accession>
<reference evidence="5 6" key="1">
    <citation type="submission" date="2018-06" db="EMBL/GenBank/DDBJ databases">
        <title>Genomic Encyclopedia of Type Strains, Phase IV (KMG-IV): sequencing the most valuable type-strain genomes for metagenomic binning, comparative biology and taxonomic classification.</title>
        <authorList>
            <person name="Goeker M."/>
        </authorList>
    </citation>
    <scope>NUCLEOTIDE SEQUENCE [LARGE SCALE GENOMIC DNA]</scope>
    <source>
        <strain evidence="5 6">DSM 25619</strain>
    </source>
</reference>
<keyword evidence="2 5" id="KW-0378">Hydrolase</keyword>
<gene>
    <name evidence="5" type="ORF">DFR47_10256</name>
</gene>
<dbReference type="OrthoDB" id="9788689at2"/>
<dbReference type="Gene3D" id="3.40.800.10">
    <property type="entry name" value="Ureohydrolase domain"/>
    <property type="match status" value="1"/>
</dbReference>
<keyword evidence="3" id="KW-0464">Manganese</keyword>
<evidence type="ECO:0000256" key="3">
    <source>
        <dbReference type="ARBA" id="ARBA00023211"/>
    </source>
</evidence>
<keyword evidence="1" id="KW-0479">Metal-binding</keyword>
<dbReference type="SUPFAM" id="SSF52768">
    <property type="entry name" value="Arginase/deacetylase"/>
    <property type="match status" value="1"/>
</dbReference>
<dbReference type="GO" id="GO:0005829">
    <property type="term" value="C:cytosol"/>
    <property type="evidence" value="ECO:0007669"/>
    <property type="project" value="TreeGrafter"/>
</dbReference>
<sequence>MAYNIILSQGRIADRTEGAIPGAALTAKLVEKLISAPVTTIGTPSPVVTDDWSVSLPQARDTLNGISDALDATLKNSQIPVLVANTCSASLASLPVVARERPDNVLLWIDAHGDFNTPETTGSGYLGGMVVAAASGLWDSGHGAGLRPEQVIIIGGRDIDEEEAAMLAKAGVRIIAPAQTTPETVLQAIGNAPIWVHVDWDVMEPDFIPAAYKVADGLMPQQLRDVFAALPKDKIAGIELAEFEAGDDAAANNATLAVLEEIITPLFK</sequence>
<evidence type="ECO:0000256" key="1">
    <source>
        <dbReference type="ARBA" id="ARBA00022723"/>
    </source>
</evidence>
<protein>
    <submittedName>
        <fullName evidence="5">Arginase/N-omega-hydroxy-L-arginine amidinohydrolase</fullName>
    </submittedName>
</protein>
<name>A0A366E5C5_9HYPH</name>
<dbReference type="InterPro" id="IPR006035">
    <property type="entry name" value="Ureohydrolase"/>
</dbReference>
<keyword evidence="6" id="KW-1185">Reference proteome</keyword>
<organism evidence="5 6">
    <name type="scientific">Pseudochrobactrum asaccharolyticum</name>
    <dbReference type="NCBI Taxonomy" id="354351"/>
    <lineage>
        <taxon>Bacteria</taxon>
        <taxon>Pseudomonadati</taxon>
        <taxon>Pseudomonadota</taxon>
        <taxon>Alphaproteobacteria</taxon>
        <taxon>Hyphomicrobiales</taxon>
        <taxon>Brucellaceae</taxon>
        <taxon>Pseudochrobactrum</taxon>
    </lineage>
</organism>